<reference evidence="3 4" key="1">
    <citation type="submission" date="2018-05" db="EMBL/GenBank/DDBJ databases">
        <title>Rhodoferax soyangensis sp.nov., isolated from an oligotrophic freshwater lake.</title>
        <authorList>
            <person name="Park M."/>
        </authorList>
    </citation>
    <scope>NUCLEOTIDE SEQUENCE [LARGE SCALE GENOMIC DNA]</scope>
    <source>
        <strain evidence="3 4">IMCC26218</strain>
    </source>
</reference>
<organism evidence="3 4">
    <name type="scientific">Rhodoferax lacus</name>
    <dbReference type="NCBI Taxonomy" id="2184758"/>
    <lineage>
        <taxon>Bacteria</taxon>
        <taxon>Pseudomonadati</taxon>
        <taxon>Pseudomonadota</taxon>
        <taxon>Betaproteobacteria</taxon>
        <taxon>Burkholderiales</taxon>
        <taxon>Comamonadaceae</taxon>
        <taxon>Rhodoferax</taxon>
    </lineage>
</organism>
<sequence>MAKLIVISWRDIPAQVVVKKGRETGKVQLSHRFQEAVDRAAMRAGKSGSADYLADWKRSEPRACSDDMQAEADAEAAKIEAQYSDEDLLRLIRAHGVDETKAAAPATDASTDATGASDTTGAA</sequence>
<keyword evidence="4" id="KW-1185">Reference proteome</keyword>
<comment type="caution">
    <text evidence="3">The sequence shown here is derived from an EMBL/GenBank/DDBJ whole genome shotgun (WGS) entry which is preliminary data.</text>
</comment>
<feature type="region of interest" description="Disordered" evidence="1">
    <location>
        <begin position="100"/>
        <end position="123"/>
    </location>
</feature>
<dbReference type="AlphaFoldDB" id="A0A3E1R765"/>
<feature type="domain" description="Virulence factor" evidence="2">
    <location>
        <begin position="8"/>
        <end position="92"/>
    </location>
</feature>
<evidence type="ECO:0000256" key="1">
    <source>
        <dbReference type="SAM" id="MobiDB-lite"/>
    </source>
</evidence>
<feature type="compositionally biased region" description="Low complexity" evidence="1">
    <location>
        <begin position="102"/>
        <end position="123"/>
    </location>
</feature>
<dbReference type="Proteomes" id="UP000260665">
    <property type="component" value="Unassembled WGS sequence"/>
</dbReference>
<accession>A0A3E1R765</accession>
<evidence type="ECO:0000313" key="3">
    <source>
        <dbReference type="EMBL" id="RFO95215.1"/>
    </source>
</evidence>
<evidence type="ECO:0000259" key="2">
    <source>
        <dbReference type="Pfam" id="PF13769"/>
    </source>
</evidence>
<dbReference type="RefSeq" id="WP_117179874.1">
    <property type="nucleotide sequence ID" value="NZ_QFZK01000020.1"/>
</dbReference>
<evidence type="ECO:0000313" key="4">
    <source>
        <dbReference type="Proteomes" id="UP000260665"/>
    </source>
</evidence>
<gene>
    <name evidence="3" type="ORF">DIC66_19580</name>
</gene>
<dbReference type="Pfam" id="PF13769">
    <property type="entry name" value="Virulence_fact"/>
    <property type="match status" value="1"/>
</dbReference>
<name>A0A3E1R765_9BURK</name>
<protein>
    <recommendedName>
        <fullName evidence="2">Virulence factor domain-containing protein</fullName>
    </recommendedName>
</protein>
<dbReference type="OrthoDB" id="7359147at2"/>
<proteinExistence type="predicted"/>
<dbReference type="InterPro" id="IPR025989">
    <property type="entry name" value="Virulence_F_dom"/>
</dbReference>
<dbReference type="EMBL" id="QFZK01000020">
    <property type="protein sequence ID" value="RFO95215.1"/>
    <property type="molecule type" value="Genomic_DNA"/>
</dbReference>